<dbReference type="Gene3D" id="2.60.200.20">
    <property type="match status" value="1"/>
</dbReference>
<dbReference type="InterPro" id="IPR000253">
    <property type="entry name" value="FHA_dom"/>
</dbReference>
<dbReference type="EMBL" id="RHHB01000074">
    <property type="protein sequence ID" value="RNB43377.1"/>
    <property type="molecule type" value="Genomic_DNA"/>
</dbReference>
<name>A0A3M7ZY70_9MICO</name>
<gene>
    <name evidence="4" type="ORF">EDM22_18725</name>
</gene>
<feature type="compositionally biased region" description="Pro residues" evidence="2">
    <location>
        <begin position="7"/>
        <end position="20"/>
    </location>
</feature>
<feature type="region of interest" description="Disordered" evidence="2">
    <location>
        <begin position="1"/>
        <end position="70"/>
    </location>
</feature>
<protein>
    <submittedName>
        <fullName evidence="4">FHA domain-containing protein</fullName>
    </submittedName>
</protein>
<dbReference type="InterPro" id="IPR008984">
    <property type="entry name" value="SMAD_FHA_dom_sf"/>
</dbReference>
<organism evidence="4 5">
    <name type="scientific">Agromyces tardus</name>
    <dbReference type="NCBI Taxonomy" id="2583849"/>
    <lineage>
        <taxon>Bacteria</taxon>
        <taxon>Bacillati</taxon>
        <taxon>Actinomycetota</taxon>
        <taxon>Actinomycetes</taxon>
        <taxon>Micrococcales</taxon>
        <taxon>Microbacteriaceae</taxon>
        <taxon>Agromyces</taxon>
    </lineage>
</organism>
<evidence type="ECO:0000313" key="5">
    <source>
        <dbReference type="Proteomes" id="UP000275048"/>
    </source>
</evidence>
<dbReference type="Pfam" id="PF00498">
    <property type="entry name" value="FHA"/>
    <property type="match status" value="1"/>
</dbReference>
<dbReference type="SUPFAM" id="SSF49879">
    <property type="entry name" value="SMAD/FHA domain"/>
    <property type="match status" value="1"/>
</dbReference>
<comment type="caution">
    <text evidence="4">The sequence shown here is derived from an EMBL/GenBank/DDBJ whole genome shotgun (WGS) entry which is preliminary data.</text>
</comment>
<feature type="domain" description="FHA" evidence="3">
    <location>
        <begin position="84"/>
        <end position="137"/>
    </location>
</feature>
<dbReference type="OrthoDB" id="3254248at2"/>
<dbReference type="AlphaFoldDB" id="A0A3M7ZY70"/>
<accession>A0A3M7ZY70</accession>
<sequence length="180" mass="18084">MSRPDFIVPPPGLIPDPAAPHPAGGATANERTVRVPAADPPVPAPTPMPVPPPSALPSGPPRPAAPAWRLRGAGGVDVRVDRGTVLGRDPLVDPASGHAAVALADPARSVSKTHALVQVVAGRLVVTDLGSTNGVRIWPLGDGPADIPPNVPTEVPDGATLLLGDLGLQAERVPGDTVVA</sequence>
<evidence type="ECO:0000256" key="1">
    <source>
        <dbReference type="ARBA" id="ARBA00022553"/>
    </source>
</evidence>
<keyword evidence="5" id="KW-1185">Reference proteome</keyword>
<evidence type="ECO:0000256" key="2">
    <source>
        <dbReference type="SAM" id="MobiDB-lite"/>
    </source>
</evidence>
<reference evidence="4 5" key="1">
    <citation type="submission" date="2018-10" db="EMBL/GenBank/DDBJ databases">
        <title>Isolation, diversity and antibacterial activity of antinobacteria from the wheat rhizosphere soil.</title>
        <authorList>
            <person name="Sun T."/>
        </authorList>
    </citation>
    <scope>NUCLEOTIDE SEQUENCE [LARGE SCALE GENOMIC DNA]</scope>
    <source>
        <strain evidence="4 5">SJ-23</strain>
    </source>
</reference>
<dbReference type="Proteomes" id="UP000275048">
    <property type="component" value="Unassembled WGS sequence"/>
</dbReference>
<evidence type="ECO:0000313" key="4">
    <source>
        <dbReference type="EMBL" id="RNB43377.1"/>
    </source>
</evidence>
<proteinExistence type="predicted"/>
<dbReference type="PROSITE" id="PS50006">
    <property type="entry name" value="FHA_DOMAIN"/>
    <property type="match status" value="1"/>
</dbReference>
<keyword evidence="1" id="KW-0597">Phosphoprotein</keyword>
<evidence type="ECO:0000259" key="3">
    <source>
        <dbReference type="PROSITE" id="PS50006"/>
    </source>
</evidence>
<dbReference type="RefSeq" id="WP_122938593.1">
    <property type="nucleotide sequence ID" value="NZ_JBHSNT010000051.1"/>
</dbReference>
<feature type="compositionally biased region" description="Pro residues" evidence="2">
    <location>
        <begin position="38"/>
        <end position="64"/>
    </location>
</feature>